<dbReference type="EMBL" id="CAJEWN010000727">
    <property type="protein sequence ID" value="CAD2189023.1"/>
    <property type="molecule type" value="Genomic_DNA"/>
</dbReference>
<evidence type="ECO:0000313" key="3">
    <source>
        <dbReference type="Proteomes" id="UP000580250"/>
    </source>
</evidence>
<gene>
    <name evidence="2" type="ORF">MENT_LOCUS41718</name>
</gene>
<accession>A0A6V7WPU2</accession>
<dbReference type="Proteomes" id="UP000580250">
    <property type="component" value="Unassembled WGS sequence"/>
</dbReference>
<evidence type="ECO:0000313" key="2">
    <source>
        <dbReference type="EMBL" id="CAD2189023.1"/>
    </source>
</evidence>
<protein>
    <submittedName>
        <fullName evidence="2">Uncharacterized protein</fullName>
    </submittedName>
</protein>
<keyword evidence="1" id="KW-0812">Transmembrane</keyword>
<comment type="caution">
    <text evidence="2">The sequence shown here is derived from an EMBL/GenBank/DDBJ whole genome shotgun (WGS) entry which is preliminary data.</text>
</comment>
<keyword evidence="1" id="KW-1133">Transmembrane helix</keyword>
<organism evidence="2 3">
    <name type="scientific">Meloidogyne enterolobii</name>
    <name type="common">Root-knot nematode worm</name>
    <name type="synonym">Meloidogyne mayaguensis</name>
    <dbReference type="NCBI Taxonomy" id="390850"/>
    <lineage>
        <taxon>Eukaryota</taxon>
        <taxon>Metazoa</taxon>
        <taxon>Ecdysozoa</taxon>
        <taxon>Nematoda</taxon>
        <taxon>Chromadorea</taxon>
        <taxon>Rhabditida</taxon>
        <taxon>Tylenchina</taxon>
        <taxon>Tylenchomorpha</taxon>
        <taxon>Tylenchoidea</taxon>
        <taxon>Meloidogynidae</taxon>
        <taxon>Meloidogyninae</taxon>
        <taxon>Meloidogyne</taxon>
    </lineage>
</organism>
<sequence>MSILHINECDTPLFTALLTRQHANNKKIQLLYITILSLQIVIHMFTLHVSLTRVNT</sequence>
<name>A0A6V7WPU2_MELEN</name>
<feature type="transmembrane region" description="Helical" evidence="1">
    <location>
        <begin position="30"/>
        <end position="51"/>
    </location>
</feature>
<proteinExistence type="predicted"/>
<reference evidence="2 3" key="1">
    <citation type="submission" date="2020-08" db="EMBL/GenBank/DDBJ databases">
        <authorList>
            <person name="Koutsovoulos G."/>
            <person name="Danchin GJ E."/>
        </authorList>
    </citation>
    <scope>NUCLEOTIDE SEQUENCE [LARGE SCALE GENOMIC DNA]</scope>
</reference>
<keyword evidence="1" id="KW-0472">Membrane</keyword>
<dbReference type="AlphaFoldDB" id="A0A6V7WPU2"/>
<evidence type="ECO:0000256" key="1">
    <source>
        <dbReference type="SAM" id="Phobius"/>
    </source>
</evidence>